<dbReference type="Proteomes" id="UP001058271">
    <property type="component" value="Chromosome"/>
</dbReference>
<dbReference type="RefSeq" id="WP_260729225.1">
    <property type="nucleotide sequence ID" value="NZ_BAAABS010000075.1"/>
</dbReference>
<feature type="transmembrane region" description="Helical" evidence="2">
    <location>
        <begin position="126"/>
        <end position="145"/>
    </location>
</feature>
<dbReference type="Gene3D" id="2.80.10.50">
    <property type="match status" value="1"/>
</dbReference>
<keyword evidence="4" id="KW-1185">Reference proteome</keyword>
<dbReference type="Pfam" id="PF13560">
    <property type="entry name" value="HTH_31"/>
    <property type="match status" value="1"/>
</dbReference>
<keyword evidence="2" id="KW-0812">Transmembrane</keyword>
<sequence length="320" mass="33424">MPETHTSPPSPDGLTTSAEFVAALASLRRWSGLTYRQLAAKAEASGTVLPSSTIASALSRATLPKAQVVEAFVRACGLDDEAAARWSAVRQALAVTTAPDAPTPQPVEHPRTSSTPTEASRGRGPWVIAAAGGLLIAIILGTLLITDRDSDNAGSDTPVRADGWYVMKPVHITDQDLCLGEGRERNGHTDRPIVVQRPCDAVSPDTYLKAVGSGVYEIQWHNPVQGTACLTVDDAIISGGALLAPADCAGAAHQRFLLEAMSAPAHGGFRLRPVHSGLCIGILGGPAEMNSGAEAVQMPCTGAADQEFLIELTTRVNRPS</sequence>
<dbReference type="SUPFAM" id="SSF50370">
    <property type="entry name" value="Ricin B-like lectins"/>
    <property type="match status" value="1"/>
</dbReference>
<evidence type="ECO:0000313" key="4">
    <source>
        <dbReference type="Proteomes" id="UP001058271"/>
    </source>
</evidence>
<gene>
    <name evidence="3" type="ORF">Drose_17175</name>
</gene>
<evidence type="ECO:0000313" key="3">
    <source>
        <dbReference type="EMBL" id="UWZ39794.1"/>
    </source>
</evidence>
<evidence type="ECO:0000256" key="2">
    <source>
        <dbReference type="SAM" id="Phobius"/>
    </source>
</evidence>
<dbReference type="EMBL" id="CP073721">
    <property type="protein sequence ID" value="UWZ39794.1"/>
    <property type="molecule type" value="Genomic_DNA"/>
</dbReference>
<protein>
    <submittedName>
        <fullName evidence="3">XRE family transcriptional regulator</fullName>
    </submittedName>
</protein>
<feature type="region of interest" description="Disordered" evidence="1">
    <location>
        <begin position="96"/>
        <end position="122"/>
    </location>
</feature>
<name>A0ABY5ZHR4_9ACTN</name>
<organism evidence="3 4">
    <name type="scientific">Dactylosporangium roseum</name>
    <dbReference type="NCBI Taxonomy" id="47989"/>
    <lineage>
        <taxon>Bacteria</taxon>
        <taxon>Bacillati</taxon>
        <taxon>Actinomycetota</taxon>
        <taxon>Actinomycetes</taxon>
        <taxon>Micromonosporales</taxon>
        <taxon>Micromonosporaceae</taxon>
        <taxon>Dactylosporangium</taxon>
    </lineage>
</organism>
<keyword evidence="2" id="KW-0472">Membrane</keyword>
<accession>A0ABY5ZHR4</accession>
<proteinExistence type="predicted"/>
<evidence type="ECO:0000256" key="1">
    <source>
        <dbReference type="SAM" id="MobiDB-lite"/>
    </source>
</evidence>
<keyword evidence="2" id="KW-1133">Transmembrane helix</keyword>
<reference evidence="3" key="1">
    <citation type="submission" date="2021-04" db="EMBL/GenBank/DDBJ databases">
        <title>Biosynthetic gene clusters of Dactylosporangioum roseum.</title>
        <authorList>
            <person name="Hartkoorn R.C."/>
            <person name="Beaudoing E."/>
            <person name="Hot D."/>
            <person name="Moureu S."/>
        </authorList>
    </citation>
    <scope>NUCLEOTIDE SEQUENCE</scope>
    <source>
        <strain evidence="3">NRRL B-16295</strain>
    </source>
</reference>
<dbReference type="CDD" id="cd00161">
    <property type="entry name" value="beta-trefoil_Ricin-like"/>
    <property type="match status" value="1"/>
</dbReference>
<dbReference type="InterPro" id="IPR035992">
    <property type="entry name" value="Ricin_B-like_lectins"/>
</dbReference>